<feature type="region of interest" description="Disordered" evidence="1">
    <location>
        <begin position="195"/>
        <end position="298"/>
    </location>
</feature>
<dbReference type="Proteomes" id="UP000008820">
    <property type="component" value="Chromosome 1"/>
</dbReference>
<feature type="compositionally biased region" description="Basic and acidic residues" evidence="1">
    <location>
        <begin position="257"/>
        <end position="281"/>
    </location>
</feature>
<dbReference type="EnsemblMetazoa" id="AAEL025251-RA">
    <property type="protein sequence ID" value="AAEL025251-PA"/>
    <property type="gene ID" value="AAEL025251"/>
</dbReference>
<evidence type="ECO:0000313" key="2">
    <source>
        <dbReference type="EnsemblMetazoa" id="AAEL025251-PA"/>
    </source>
</evidence>
<accession>A0A6I8TSS0</accession>
<organism evidence="2 3">
    <name type="scientific">Aedes aegypti</name>
    <name type="common">Yellowfever mosquito</name>
    <name type="synonym">Culex aegypti</name>
    <dbReference type="NCBI Taxonomy" id="7159"/>
    <lineage>
        <taxon>Eukaryota</taxon>
        <taxon>Metazoa</taxon>
        <taxon>Ecdysozoa</taxon>
        <taxon>Arthropoda</taxon>
        <taxon>Hexapoda</taxon>
        <taxon>Insecta</taxon>
        <taxon>Pterygota</taxon>
        <taxon>Neoptera</taxon>
        <taxon>Endopterygota</taxon>
        <taxon>Diptera</taxon>
        <taxon>Nematocera</taxon>
        <taxon>Culicoidea</taxon>
        <taxon>Culicidae</taxon>
        <taxon>Culicinae</taxon>
        <taxon>Aedini</taxon>
        <taxon>Aedes</taxon>
        <taxon>Stegomyia</taxon>
    </lineage>
</organism>
<dbReference type="InParanoid" id="A0A6I8TSS0"/>
<feature type="compositionally biased region" description="Polar residues" evidence="1">
    <location>
        <begin position="286"/>
        <end position="298"/>
    </location>
</feature>
<keyword evidence="3" id="KW-1185">Reference proteome</keyword>
<evidence type="ECO:0000256" key="1">
    <source>
        <dbReference type="SAM" id="MobiDB-lite"/>
    </source>
</evidence>
<feature type="region of interest" description="Disordered" evidence="1">
    <location>
        <begin position="30"/>
        <end position="68"/>
    </location>
</feature>
<evidence type="ECO:0000313" key="3">
    <source>
        <dbReference type="Proteomes" id="UP000008820"/>
    </source>
</evidence>
<reference evidence="2 3" key="1">
    <citation type="submission" date="2017-06" db="EMBL/GenBank/DDBJ databases">
        <title>Aedes aegypti genome working group (AGWG) sequencing and assembly.</title>
        <authorList>
            <consortium name="Aedes aegypti Genome Working Group (AGWG)"/>
            <person name="Matthews B.J."/>
        </authorList>
    </citation>
    <scope>NUCLEOTIDE SEQUENCE [LARGE SCALE GENOMIC DNA]</scope>
    <source>
        <strain evidence="2 3">LVP_AGWG</strain>
    </source>
</reference>
<protein>
    <submittedName>
        <fullName evidence="2">Uncharacterized protein</fullName>
    </submittedName>
</protein>
<sequence length="328" mass="36740">MFLSCPNGRRSYRVDKEETETIWPESGKVAIVRSSRKSEKSKSGQSPVTTFRDSAPVATASNKGSCDRLSPSIPETLCVDFSRSKAHELKAAFSEQTIGAEAERNFRRTIWEEKPAQAIAPNPRSVGEPYPVSDDGHSVVHEEDNRPLKGVFICTYRLIRPVARRIASEKGEPPARFGVNHHSGIVFGRQTVWSGQRKRLQGTPSDEEQRRYHSGRSVEGDRGCVPREQQHHSGIEFGRQTVWSGQRKRPQGTPSEEELRRYHSGRSVEGDRGGVPREQHVRRSKSSPVTHGGPNQHSSRIRCAMCSCVVRPRNALKMVRCSRSGSHL</sequence>
<dbReference type="AlphaFoldDB" id="A0A6I8TSS0"/>
<gene>
    <name evidence="2" type="primary">110674275</name>
</gene>
<feature type="compositionally biased region" description="Basic and acidic residues" evidence="1">
    <location>
        <begin position="207"/>
        <end position="234"/>
    </location>
</feature>
<name>A0A6I8TSS0_AEDAE</name>
<reference evidence="2" key="2">
    <citation type="submission" date="2020-05" db="UniProtKB">
        <authorList>
            <consortium name="EnsemblMetazoa"/>
        </authorList>
    </citation>
    <scope>IDENTIFICATION</scope>
    <source>
        <strain evidence="2">LVP_AGWG</strain>
    </source>
</reference>
<proteinExistence type="predicted"/>